<dbReference type="AlphaFoldDB" id="A0A7S1NMY0"/>
<gene>
    <name evidence="1" type="ORF">EGYM00392_LOCUS41266</name>
</gene>
<organism evidence="1">
    <name type="scientific">Eutreptiella gymnastica</name>
    <dbReference type="NCBI Taxonomy" id="73025"/>
    <lineage>
        <taxon>Eukaryota</taxon>
        <taxon>Discoba</taxon>
        <taxon>Euglenozoa</taxon>
        <taxon>Euglenida</taxon>
        <taxon>Spirocuta</taxon>
        <taxon>Euglenophyceae</taxon>
        <taxon>Eutreptiales</taxon>
        <taxon>Eutreptiaceae</taxon>
        <taxon>Eutreptiella</taxon>
    </lineage>
</organism>
<sequence>MRKRMQDCKVSASSTLILDGDITVQKLDLDGCLIVRAVKGAKVTIKRLTVRNAGWKFAALDSSRSSPEYLSIRGYQVRRPGQRILYYTQPGDYVVDESTSRCC</sequence>
<reference evidence="1" key="1">
    <citation type="submission" date="2021-01" db="EMBL/GenBank/DDBJ databases">
        <authorList>
            <person name="Corre E."/>
            <person name="Pelletier E."/>
            <person name="Niang G."/>
            <person name="Scheremetjew M."/>
            <person name="Finn R."/>
            <person name="Kale V."/>
            <person name="Holt S."/>
            <person name="Cochrane G."/>
            <person name="Meng A."/>
            <person name="Brown T."/>
            <person name="Cohen L."/>
        </authorList>
    </citation>
    <scope>NUCLEOTIDE SEQUENCE</scope>
    <source>
        <strain evidence="1">NIES-381</strain>
    </source>
</reference>
<evidence type="ECO:0000313" key="1">
    <source>
        <dbReference type="EMBL" id="CAD9030128.1"/>
    </source>
</evidence>
<protein>
    <submittedName>
        <fullName evidence="1">Uncharacterized protein</fullName>
    </submittedName>
</protein>
<accession>A0A7S1NMY0</accession>
<dbReference type="Gene3D" id="2.160.10.30">
    <property type="match status" value="1"/>
</dbReference>
<dbReference type="EMBL" id="HBGA01110761">
    <property type="protein sequence ID" value="CAD9030128.1"/>
    <property type="molecule type" value="Transcribed_RNA"/>
</dbReference>
<proteinExistence type="predicted"/>
<name>A0A7S1NMY0_9EUGL</name>